<feature type="transmembrane region" description="Helical" evidence="9">
    <location>
        <begin position="105"/>
        <end position="127"/>
    </location>
</feature>
<proteinExistence type="inferred from homology"/>
<feature type="transmembrane region" description="Helical" evidence="9">
    <location>
        <begin position="133"/>
        <end position="158"/>
    </location>
</feature>
<comment type="similarity">
    <text evidence="2 9">Belongs to the ABC-2 integral membrane protein family.</text>
</comment>
<dbReference type="EMBL" id="PXVD01000008">
    <property type="protein sequence ID" value="MDJ1370952.1"/>
    <property type="molecule type" value="Genomic_DNA"/>
</dbReference>
<dbReference type="PANTHER" id="PTHR30413:SF8">
    <property type="entry name" value="TRANSPORT PERMEASE PROTEIN"/>
    <property type="match status" value="1"/>
</dbReference>
<evidence type="ECO:0000256" key="1">
    <source>
        <dbReference type="ARBA" id="ARBA00004429"/>
    </source>
</evidence>
<feature type="region of interest" description="Disordered" evidence="10">
    <location>
        <begin position="1"/>
        <end position="25"/>
    </location>
</feature>
<evidence type="ECO:0000256" key="7">
    <source>
        <dbReference type="ARBA" id="ARBA00022989"/>
    </source>
</evidence>
<evidence type="ECO:0000256" key="8">
    <source>
        <dbReference type="ARBA" id="ARBA00023136"/>
    </source>
</evidence>
<evidence type="ECO:0000259" key="11">
    <source>
        <dbReference type="PROSITE" id="PS51012"/>
    </source>
</evidence>
<reference evidence="12" key="2">
    <citation type="journal article" date="2022" name="Sci. Rep.">
        <title>In silico prediction of the enzymes involved in the degradation of the herbicide molinate by Gulosibacter molinativorax ON4T.</title>
        <authorList>
            <person name="Lopes A.R."/>
            <person name="Bunin E."/>
            <person name="Viana A.T."/>
            <person name="Froufe H."/>
            <person name="Munoz-Merida A."/>
            <person name="Pinho D."/>
            <person name="Figueiredo J."/>
            <person name="Barroso C."/>
            <person name="Vaz-Moreira I."/>
            <person name="Bellanger X."/>
            <person name="Egas C."/>
            <person name="Nunes O.C."/>
        </authorList>
    </citation>
    <scope>NUCLEOTIDE SEQUENCE</scope>
    <source>
        <strain evidence="12">ON4</strain>
    </source>
</reference>
<feature type="compositionally biased region" description="Pro residues" evidence="10">
    <location>
        <begin position="12"/>
        <end position="21"/>
    </location>
</feature>
<keyword evidence="6 9" id="KW-0812">Transmembrane</keyword>
<feature type="transmembrane region" description="Helical" evidence="9">
    <location>
        <begin position="184"/>
        <end position="203"/>
    </location>
</feature>
<reference evidence="12" key="1">
    <citation type="submission" date="2018-03" db="EMBL/GenBank/DDBJ databases">
        <authorList>
            <person name="Nunes O.C."/>
            <person name="Lopes A.R."/>
            <person name="Froufe H."/>
            <person name="Munoz-Merida A."/>
            <person name="Barroso C."/>
            <person name="Egas C."/>
        </authorList>
    </citation>
    <scope>NUCLEOTIDE SEQUENCE</scope>
    <source>
        <strain evidence="12">ON4</strain>
    </source>
</reference>
<name>A0ABT7C6X4_9MICO</name>
<sequence length="332" mass="37699">MRDLARAKRAPSTPPQIPMSEPPHHAAVPLTPDEQNLRKRMNASEFIFDVEVAYGDLTHLSKVGGRPSLVQYIREIWERRHFIRREARKKVATGHARDRLGLGWLVIRPLLDAIFYVLIFGLVLQAGRGIDNYVAFVVIGVFMFQLTSAAITGGTTALRTSRAMVRAFSFPRASILVAMQLRATLERIPAMIVMLLIIVAWPPHEWPSFTWLLVPVVFLIQTIMNFGVYLIFARLGANLPDFANAVSFVVRILMYTSAVIFPATRFDRFPIAMAIIETNPVYIILDMYRSLLMYNTIPGVQSWLIAAAWAVCLMVLGFVWFWKGEESYAREQ</sequence>
<evidence type="ECO:0000256" key="4">
    <source>
        <dbReference type="ARBA" id="ARBA00022475"/>
    </source>
</evidence>
<evidence type="ECO:0000256" key="9">
    <source>
        <dbReference type="RuleBase" id="RU361157"/>
    </source>
</evidence>
<feature type="transmembrane region" description="Helical" evidence="9">
    <location>
        <begin position="209"/>
        <end position="232"/>
    </location>
</feature>
<evidence type="ECO:0000256" key="10">
    <source>
        <dbReference type="SAM" id="MobiDB-lite"/>
    </source>
</evidence>
<comment type="caution">
    <text evidence="12">The sequence shown here is derived from an EMBL/GenBank/DDBJ whole genome shotgun (WGS) entry which is preliminary data.</text>
</comment>
<dbReference type="PROSITE" id="PS51012">
    <property type="entry name" value="ABC_TM2"/>
    <property type="match status" value="1"/>
</dbReference>
<evidence type="ECO:0000313" key="13">
    <source>
        <dbReference type="Proteomes" id="UP001170379"/>
    </source>
</evidence>
<comment type="subcellular location">
    <subcellularLocation>
        <location evidence="1">Cell inner membrane</location>
        <topology evidence="1">Multi-pass membrane protein</topology>
    </subcellularLocation>
    <subcellularLocation>
        <location evidence="9">Cell membrane</location>
        <topology evidence="9">Multi-pass membrane protein</topology>
    </subcellularLocation>
</comment>
<gene>
    <name evidence="12" type="ORF">C7K25_06165</name>
</gene>
<protein>
    <recommendedName>
        <fullName evidence="9">Transport permease protein</fullName>
    </recommendedName>
</protein>
<organism evidence="12 13">
    <name type="scientific">Gulosibacter molinativorax</name>
    <dbReference type="NCBI Taxonomy" id="256821"/>
    <lineage>
        <taxon>Bacteria</taxon>
        <taxon>Bacillati</taxon>
        <taxon>Actinomycetota</taxon>
        <taxon>Actinomycetes</taxon>
        <taxon>Micrococcales</taxon>
        <taxon>Microbacteriaceae</taxon>
        <taxon>Gulosibacter</taxon>
    </lineage>
</organism>
<dbReference type="InterPro" id="IPR047817">
    <property type="entry name" value="ABC2_TM_bact-type"/>
</dbReference>
<dbReference type="Pfam" id="PF01061">
    <property type="entry name" value="ABC2_membrane"/>
    <property type="match status" value="1"/>
</dbReference>
<feature type="transmembrane region" description="Helical" evidence="9">
    <location>
        <begin position="300"/>
        <end position="322"/>
    </location>
</feature>
<feature type="transmembrane region" description="Helical" evidence="9">
    <location>
        <begin position="244"/>
        <end position="263"/>
    </location>
</feature>
<evidence type="ECO:0000256" key="5">
    <source>
        <dbReference type="ARBA" id="ARBA00022519"/>
    </source>
</evidence>
<evidence type="ECO:0000256" key="2">
    <source>
        <dbReference type="ARBA" id="ARBA00007783"/>
    </source>
</evidence>
<keyword evidence="5" id="KW-0997">Cell inner membrane</keyword>
<evidence type="ECO:0000256" key="3">
    <source>
        <dbReference type="ARBA" id="ARBA00022448"/>
    </source>
</evidence>
<dbReference type="RefSeq" id="WP_084147394.1">
    <property type="nucleotide sequence ID" value="NZ_CP028426.1"/>
</dbReference>
<keyword evidence="7 9" id="KW-1133">Transmembrane helix</keyword>
<keyword evidence="13" id="KW-1185">Reference proteome</keyword>
<dbReference type="InterPro" id="IPR013525">
    <property type="entry name" value="ABC2_TM"/>
</dbReference>
<accession>A0ABT7C6X4</accession>
<keyword evidence="4 9" id="KW-1003">Cell membrane</keyword>
<keyword evidence="8 9" id="KW-0472">Membrane</keyword>
<evidence type="ECO:0000313" key="12">
    <source>
        <dbReference type="EMBL" id="MDJ1370952.1"/>
    </source>
</evidence>
<keyword evidence="3 9" id="KW-0813">Transport</keyword>
<dbReference type="Proteomes" id="UP001170379">
    <property type="component" value="Unassembled WGS sequence"/>
</dbReference>
<dbReference type="PANTHER" id="PTHR30413">
    <property type="entry name" value="INNER MEMBRANE TRANSPORT PERMEASE"/>
    <property type="match status" value="1"/>
</dbReference>
<evidence type="ECO:0000256" key="6">
    <source>
        <dbReference type="ARBA" id="ARBA00022692"/>
    </source>
</evidence>
<feature type="domain" description="ABC transmembrane type-2" evidence="11">
    <location>
        <begin position="100"/>
        <end position="324"/>
    </location>
</feature>